<dbReference type="InterPro" id="IPR000719">
    <property type="entry name" value="Prot_kinase_dom"/>
</dbReference>
<evidence type="ECO:0000259" key="14">
    <source>
        <dbReference type="PROSITE" id="PS50011"/>
    </source>
</evidence>
<dbReference type="InterPro" id="IPR008271">
    <property type="entry name" value="Ser/Thr_kinase_AS"/>
</dbReference>
<dbReference type="OrthoDB" id="4062651at2759"/>
<evidence type="ECO:0000256" key="6">
    <source>
        <dbReference type="ARBA" id="ARBA00022553"/>
    </source>
</evidence>
<sequence length="668" mass="73331">MSGGAAEKQSGSPSFLSPPAPAPKNGSSSDSSVGDKLGAAATDAAMGRTEEYRRRRHTMDKDSRGAAATPTPTEHRFFRRSVICDSNATALELPGLPLSVPQPTVPAVVPQSAPPESHREETLTATAAAQVAQQPPAAAAAAAAPGEPAVAGPAASTVPSSSTSKERPVSQPTSAGSKEEPPPARSGSGSGGGGGSSAKEPQEERSQQQDDIEELETKAVGMSNDGRFLKFDIEIGRGSFKTVYKGLDTETTVEVAWCELQDRKLTKSERQRFKEEAEMLKGLQHPNIVRFYDSWESTVKGKKCIVLVTELMTSGTLKTYLKRFKVMKIKVLRSWCRQILKGLQFLHTRTPPIIHRDLKCDNIFITGPTGSVKIGDLGLATLKRASFAKSVIGTPEFMAPEMYEEKYDESVDVYAFGMCMLEMATSEYPYSECQNAAQIYRRVTSGVKPASFDKVAIPEVKEIIEGCIRQNKDERYSIKDLLNHAFFQEETGVRVELAEEDDGEKIAIKLWLRIEDIKKLKGKYKDNEAIEFSFDLERDVPEDVAQEMVESGYVCEGDHKTMAKAIKDRVSLIKRKREQRQLVREEQEKRKQEESSLRQQVEQQSSASQTGIQQIPSASTGMPTVLATSASVSTQVEPEEPEADQHQQLQYQQPSISVLCKCLGTQAN</sequence>
<evidence type="ECO:0000256" key="13">
    <source>
        <dbReference type="SAM" id="MobiDB-lite"/>
    </source>
</evidence>
<dbReference type="GO" id="GO:0005524">
    <property type="term" value="F:ATP binding"/>
    <property type="evidence" value="ECO:0007669"/>
    <property type="project" value="UniProtKB-KW"/>
</dbReference>
<feature type="region of interest" description="Disordered" evidence="13">
    <location>
        <begin position="104"/>
        <end position="211"/>
    </location>
</feature>
<dbReference type="Gene3D" id="3.10.20.90">
    <property type="entry name" value="Phosphatidylinositol 3-kinase Catalytic Subunit, Chain A, domain 1"/>
    <property type="match status" value="1"/>
</dbReference>
<dbReference type="SUPFAM" id="SSF56112">
    <property type="entry name" value="Protein kinase-like (PK-like)"/>
    <property type="match status" value="1"/>
</dbReference>
<dbReference type="PANTHER" id="PTHR13902">
    <property type="entry name" value="SERINE/THREONINE-PROTEIN KINASE WNK WITH NO LYSINE -RELATED"/>
    <property type="match status" value="1"/>
</dbReference>
<comment type="catalytic activity">
    <reaction evidence="11">
        <text>L-threonyl-[protein] + ATP = O-phospho-L-threonyl-[protein] + ADP + H(+)</text>
        <dbReference type="Rhea" id="RHEA:46608"/>
        <dbReference type="Rhea" id="RHEA-COMP:11060"/>
        <dbReference type="Rhea" id="RHEA-COMP:11605"/>
        <dbReference type="ChEBI" id="CHEBI:15378"/>
        <dbReference type="ChEBI" id="CHEBI:30013"/>
        <dbReference type="ChEBI" id="CHEBI:30616"/>
        <dbReference type="ChEBI" id="CHEBI:61977"/>
        <dbReference type="ChEBI" id="CHEBI:456216"/>
        <dbReference type="EC" id="2.7.11.1"/>
    </reaction>
</comment>
<keyword evidence="5" id="KW-0723">Serine/threonine-protein kinase</keyword>
<dbReference type="InterPro" id="IPR024678">
    <property type="entry name" value="Kinase_OSR1/WNK_CCT"/>
</dbReference>
<evidence type="ECO:0000256" key="8">
    <source>
        <dbReference type="ARBA" id="ARBA00022741"/>
    </source>
</evidence>
<comment type="cofactor">
    <cofactor evidence="1">
        <name>Mg(2+)</name>
        <dbReference type="ChEBI" id="CHEBI:18420"/>
    </cofactor>
</comment>
<feature type="compositionally biased region" description="Low complexity" evidence="13">
    <location>
        <begin position="124"/>
        <end position="163"/>
    </location>
</feature>
<dbReference type="PROSITE" id="PS50011">
    <property type="entry name" value="PROTEIN_KINASE_DOM"/>
    <property type="match status" value="1"/>
</dbReference>
<feature type="region of interest" description="Disordered" evidence="13">
    <location>
        <begin position="1"/>
        <end position="77"/>
    </location>
</feature>
<dbReference type="FunFam" id="3.10.20.90:FF:000007">
    <property type="entry name" value="Serine/threonine-protein kinase WNK1 isoform 1"/>
    <property type="match status" value="1"/>
</dbReference>
<evidence type="ECO:0000256" key="9">
    <source>
        <dbReference type="ARBA" id="ARBA00022777"/>
    </source>
</evidence>
<evidence type="ECO:0000256" key="2">
    <source>
        <dbReference type="ARBA" id="ARBA00004496"/>
    </source>
</evidence>
<evidence type="ECO:0000256" key="12">
    <source>
        <dbReference type="ARBA" id="ARBA00048679"/>
    </source>
</evidence>
<evidence type="ECO:0000256" key="3">
    <source>
        <dbReference type="ARBA" id="ARBA00012513"/>
    </source>
</evidence>
<evidence type="ECO:0000256" key="1">
    <source>
        <dbReference type="ARBA" id="ARBA00001946"/>
    </source>
</evidence>
<accession>A0A8B7TX12</accession>
<keyword evidence="6" id="KW-0597">Phosphoprotein</keyword>
<dbReference type="AlphaFoldDB" id="A0A8B7TX12"/>
<keyword evidence="9" id="KW-0418">Kinase</keyword>
<organism evidence="15">
    <name type="scientific">Castor canadensis</name>
    <name type="common">American beaver</name>
    <dbReference type="NCBI Taxonomy" id="51338"/>
    <lineage>
        <taxon>Eukaryota</taxon>
        <taxon>Metazoa</taxon>
        <taxon>Chordata</taxon>
        <taxon>Craniata</taxon>
        <taxon>Vertebrata</taxon>
        <taxon>Euteleostomi</taxon>
        <taxon>Mammalia</taxon>
        <taxon>Eutheria</taxon>
        <taxon>Euarchontoglires</taxon>
        <taxon>Glires</taxon>
        <taxon>Rodentia</taxon>
        <taxon>Castorimorpha</taxon>
        <taxon>Castoridae</taxon>
        <taxon>Castor</taxon>
    </lineage>
</organism>
<dbReference type="Gene3D" id="1.10.510.10">
    <property type="entry name" value="Transferase(Phosphotransferase) domain 1"/>
    <property type="match status" value="1"/>
</dbReference>
<evidence type="ECO:0000313" key="15">
    <source>
        <dbReference type="RefSeq" id="XP_020012039.1"/>
    </source>
</evidence>
<dbReference type="GO" id="GO:0005737">
    <property type="term" value="C:cytoplasm"/>
    <property type="evidence" value="ECO:0007669"/>
    <property type="project" value="UniProtKB-SubCell"/>
</dbReference>
<keyword evidence="4" id="KW-0963">Cytoplasm</keyword>
<keyword evidence="10" id="KW-0067">ATP-binding</keyword>
<dbReference type="EC" id="2.7.11.1" evidence="3"/>
<feature type="non-terminal residue" evidence="15">
    <location>
        <position position="668"/>
    </location>
</feature>
<proteinExistence type="predicted"/>
<name>A0A8B7TX12_CASCN</name>
<feature type="compositionally biased region" description="Polar residues" evidence="13">
    <location>
        <begin position="597"/>
        <end position="636"/>
    </location>
</feature>
<feature type="compositionally biased region" description="Basic and acidic residues" evidence="13">
    <location>
        <begin position="581"/>
        <end position="596"/>
    </location>
</feature>
<evidence type="ECO:0000256" key="11">
    <source>
        <dbReference type="ARBA" id="ARBA00047899"/>
    </source>
</evidence>
<dbReference type="Pfam" id="PF12202">
    <property type="entry name" value="OSR1_C"/>
    <property type="match status" value="1"/>
</dbReference>
<gene>
    <name evidence="15" type="primary">LOC109681617</name>
</gene>
<dbReference type="InterPro" id="IPR050588">
    <property type="entry name" value="WNK_Ser-Thr_kinase"/>
</dbReference>
<feature type="domain" description="Protein kinase" evidence="14">
    <location>
        <begin position="229"/>
        <end position="487"/>
    </location>
</feature>
<keyword evidence="8" id="KW-0547">Nucleotide-binding</keyword>
<dbReference type="GO" id="GO:0004674">
    <property type="term" value="F:protein serine/threonine kinase activity"/>
    <property type="evidence" value="ECO:0007669"/>
    <property type="project" value="UniProtKB-KW"/>
</dbReference>
<comment type="subcellular location">
    <subcellularLocation>
        <location evidence="2">Cytoplasm</location>
    </subcellularLocation>
</comment>
<dbReference type="Gene3D" id="3.30.200.20">
    <property type="entry name" value="Phosphorylase Kinase, domain 1"/>
    <property type="match status" value="1"/>
</dbReference>
<evidence type="ECO:0000256" key="5">
    <source>
        <dbReference type="ARBA" id="ARBA00022527"/>
    </source>
</evidence>
<dbReference type="PROSITE" id="PS00108">
    <property type="entry name" value="PROTEIN_KINASE_ST"/>
    <property type="match status" value="1"/>
</dbReference>
<dbReference type="KEGG" id="ccan:109681617"/>
<feature type="region of interest" description="Disordered" evidence="13">
    <location>
        <begin position="581"/>
        <end position="651"/>
    </location>
</feature>
<feature type="compositionally biased region" description="Basic and acidic residues" evidence="13">
    <location>
        <begin position="48"/>
        <end position="64"/>
    </location>
</feature>
<evidence type="ECO:0000256" key="4">
    <source>
        <dbReference type="ARBA" id="ARBA00022490"/>
    </source>
</evidence>
<comment type="catalytic activity">
    <reaction evidence="12">
        <text>L-seryl-[protein] + ATP = O-phospho-L-seryl-[protein] + ADP + H(+)</text>
        <dbReference type="Rhea" id="RHEA:17989"/>
        <dbReference type="Rhea" id="RHEA-COMP:9863"/>
        <dbReference type="Rhea" id="RHEA-COMP:11604"/>
        <dbReference type="ChEBI" id="CHEBI:15378"/>
        <dbReference type="ChEBI" id="CHEBI:29999"/>
        <dbReference type="ChEBI" id="CHEBI:30616"/>
        <dbReference type="ChEBI" id="CHEBI:83421"/>
        <dbReference type="ChEBI" id="CHEBI:456216"/>
        <dbReference type="EC" id="2.7.11.1"/>
    </reaction>
</comment>
<feature type="compositionally biased region" description="Low complexity" evidence="13">
    <location>
        <begin position="104"/>
        <end position="115"/>
    </location>
</feature>
<dbReference type="InterPro" id="IPR011009">
    <property type="entry name" value="Kinase-like_dom_sf"/>
</dbReference>
<dbReference type="CDD" id="cd14030">
    <property type="entry name" value="STKc_WNK1"/>
    <property type="match status" value="1"/>
</dbReference>
<evidence type="ECO:0000256" key="7">
    <source>
        <dbReference type="ARBA" id="ARBA00022679"/>
    </source>
</evidence>
<dbReference type="FunFam" id="3.30.200.20:FF:000494">
    <property type="entry name" value="serine/threonine-protein kinase WNK2 isoform X2"/>
    <property type="match status" value="1"/>
</dbReference>
<evidence type="ECO:0000256" key="10">
    <source>
        <dbReference type="ARBA" id="ARBA00022840"/>
    </source>
</evidence>
<dbReference type="Pfam" id="PF00069">
    <property type="entry name" value="Pkinase"/>
    <property type="match status" value="1"/>
</dbReference>
<dbReference type="SMART" id="SM00220">
    <property type="entry name" value="S_TKc"/>
    <property type="match status" value="1"/>
</dbReference>
<protein>
    <recommendedName>
        <fullName evidence="3">non-specific serine/threonine protein kinase</fullName>
        <ecNumber evidence="3">2.7.11.1</ecNumber>
    </recommendedName>
</protein>
<reference evidence="15" key="1">
    <citation type="submission" date="2025-08" db="UniProtKB">
        <authorList>
            <consortium name="RefSeq"/>
        </authorList>
    </citation>
    <scope>IDENTIFICATION</scope>
    <source>
        <tissue evidence="15">Leukocyte</tissue>
    </source>
</reference>
<keyword evidence="7" id="KW-0808">Transferase</keyword>
<dbReference type="FunFam" id="1.10.510.10:FF:000006">
    <property type="entry name" value="Serine/threonine-protein kinase WNK1 isoform 2"/>
    <property type="match status" value="1"/>
</dbReference>
<dbReference type="RefSeq" id="XP_020012039.1">
    <property type="nucleotide sequence ID" value="XM_020156450.1"/>
</dbReference>